<protein>
    <submittedName>
        <fullName evidence="7">Efflux RND transporter periplasmic adaptor subunit</fullName>
    </submittedName>
</protein>
<dbReference type="Gene3D" id="2.40.30.170">
    <property type="match status" value="1"/>
</dbReference>
<dbReference type="Pfam" id="PF25967">
    <property type="entry name" value="RND-MFP_C"/>
    <property type="match status" value="1"/>
</dbReference>
<dbReference type="InterPro" id="IPR006143">
    <property type="entry name" value="RND_pump_MFP"/>
</dbReference>
<name>A0AAE3M3A3_9BACT</name>
<comment type="subcellular location">
    <subcellularLocation>
        <location evidence="1">Cell envelope</location>
    </subcellularLocation>
</comment>
<evidence type="ECO:0000256" key="2">
    <source>
        <dbReference type="ARBA" id="ARBA00009477"/>
    </source>
</evidence>
<dbReference type="NCBIfam" id="TIGR01730">
    <property type="entry name" value="RND_mfp"/>
    <property type="match status" value="1"/>
</dbReference>
<dbReference type="PANTHER" id="PTHR30469:SF20">
    <property type="entry name" value="EFFLUX RND TRANSPORTER PERIPLASMIC ADAPTOR SUBUNIT"/>
    <property type="match status" value="1"/>
</dbReference>
<feature type="chain" id="PRO_5042178178" evidence="4">
    <location>
        <begin position="22"/>
        <end position="358"/>
    </location>
</feature>
<evidence type="ECO:0000313" key="8">
    <source>
        <dbReference type="Proteomes" id="UP001209229"/>
    </source>
</evidence>
<evidence type="ECO:0000256" key="3">
    <source>
        <dbReference type="ARBA" id="ARBA00022448"/>
    </source>
</evidence>
<dbReference type="Gene3D" id="2.40.50.100">
    <property type="match status" value="1"/>
</dbReference>
<evidence type="ECO:0000256" key="1">
    <source>
        <dbReference type="ARBA" id="ARBA00004196"/>
    </source>
</evidence>
<dbReference type="Gene3D" id="1.10.287.470">
    <property type="entry name" value="Helix hairpin bin"/>
    <property type="match status" value="1"/>
</dbReference>
<sequence length="358" mass="39689">MKKISFYIPAMVLAIGLLSSCGDNTTEHTESIRYVKATEVLPSQGNDVLIYNGVVKERRDVTLSFKVGGPVNELLVDVGDYVTKGQAIAKIDKRDYNIQLQAREAQYTQAKGEYERYQELYKRKKLPENTLDKLKAGYLMAKSQYEAAVNALEDTELKAPFSGYVNKKFIENFETVGPGVPIIQLLDFSDLEVVVSIPENNINEMSEVYKITCDIRNANKTSIPATVKSISKKSGSDRMFEAKILLEDSDANHEIKPGMVAKVKVQKSNSDNKNLLVPIESVFSSGQKKYVWLIDNNSHKVKKQEVNVSEIQGNGLVEISAAINIGDIVVTAGIHSLVENQEVKVLPKKSETNIGGLL</sequence>
<dbReference type="AlphaFoldDB" id="A0AAE3M3A3"/>
<reference evidence="7" key="1">
    <citation type="submission" date="2022-10" db="EMBL/GenBank/DDBJ databases">
        <authorList>
            <person name="Yu W.X."/>
        </authorList>
    </citation>
    <scope>NUCLEOTIDE SEQUENCE</scope>
    <source>
        <strain evidence="7">AAT</strain>
    </source>
</reference>
<dbReference type="SUPFAM" id="SSF111369">
    <property type="entry name" value="HlyD-like secretion proteins"/>
    <property type="match status" value="1"/>
</dbReference>
<dbReference type="GO" id="GO:0015562">
    <property type="term" value="F:efflux transmembrane transporter activity"/>
    <property type="evidence" value="ECO:0007669"/>
    <property type="project" value="TreeGrafter"/>
</dbReference>
<organism evidence="7 8">
    <name type="scientific">Plebeiibacterium sediminum</name>
    <dbReference type="NCBI Taxonomy" id="2992112"/>
    <lineage>
        <taxon>Bacteria</taxon>
        <taxon>Pseudomonadati</taxon>
        <taxon>Bacteroidota</taxon>
        <taxon>Bacteroidia</taxon>
        <taxon>Marinilabiliales</taxon>
        <taxon>Marinilabiliaceae</taxon>
        <taxon>Plebeiibacterium</taxon>
    </lineage>
</organism>
<dbReference type="Gene3D" id="2.40.420.20">
    <property type="match status" value="1"/>
</dbReference>
<evidence type="ECO:0000259" key="5">
    <source>
        <dbReference type="Pfam" id="PF25917"/>
    </source>
</evidence>
<dbReference type="InterPro" id="IPR058625">
    <property type="entry name" value="MdtA-like_BSH"/>
</dbReference>
<comment type="caution">
    <text evidence="7">The sequence shown here is derived from an EMBL/GenBank/DDBJ whole genome shotgun (WGS) entry which is preliminary data.</text>
</comment>
<evidence type="ECO:0000313" key="7">
    <source>
        <dbReference type="EMBL" id="MCW3786020.1"/>
    </source>
</evidence>
<dbReference type="Pfam" id="PF25917">
    <property type="entry name" value="BSH_RND"/>
    <property type="match status" value="1"/>
</dbReference>
<evidence type="ECO:0000256" key="4">
    <source>
        <dbReference type="SAM" id="SignalP"/>
    </source>
</evidence>
<evidence type="ECO:0000259" key="6">
    <source>
        <dbReference type="Pfam" id="PF25967"/>
    </source>
</evidence>
<dbReference type="Proteomes" id="UP001209229">
    <property type="component" value="Unassembled WGS sequence"/>
</dbReference>
<dbReference type="PROSITE" id="PS51257">
    <property type="entry name" value="PROKAR_LIPOPROTEIN"/>
    <property type="match status" value="1"/>
</dbReference>
<feature type="domain" description="Multidrug resistance protein MdtA-like C-terminal permuted SH3" evidence="6">
    <location>
        <begin position="275"/>
        <end position="334"/>
    </location>
</feature>
<dbReference type="PANTHER" id="PTHR30469">
    <property type="entry name" value="MULTIDRUG RESISTANCE PROTEIN MDTA"/>
    <property type="match status" value="1"/>
</dbReference>
<dbReference type="GO" id="GO:1990281">
    <property type="term" value="C:efflux pump complex"/>
    <property type="evidence" value="ECO:0007669"/>
    <property type="project" value="TreeGrafter"/>
</dbReference>
<feature type="domain" description="Multidrug resistance protein MdtA-like barrel-sandwich hybrid" evidence="5">
    <location>
        <begin position="60"/>
        <end position="172"/>
    </location>
</feature>
<comment type="similarity">
    <text evidence="2">Belongs to the membrane fusion protein (MFP) (TC 8.A.1) family.</text>
</comment>
<keyword evidence="8" id="KW-1185">Reference proteome</keyword>
<accession>A0AAE3M3A3</accession>
<keyword evidence="3" id="KW-0813">Transport</keyword>
<dbReference type="InterPro" id="IPR058627">
    <property type="entry name" value="MdtA-like_C"/>
</dbReference>
<keyword evidence="4" id="KW-0732">Signal</keyword>
<gene>
    <name evidence="7" type="ORF">OM075_06045</name>
</gene>
<proteinExistence type="inferred from homology"/>
<feature type="signal peptide" evidence="4">
    <location>
        <begin position="1"/>
        <end position="21"/>
    </location>
</feature>
<dbReference type="RefSeq" id="WP_301189590.1">
    <property type="nucleotide sequence ID" value="NZ_JAPDPJ010000009.1"/>
</dbReference>
<dbReference type="EMBL" id="JAPDPJ010000009">
    <property type="protein sequence ID" value="MCW3786020.1"/>
    <property type="molecule type" value="Genomic_DNA"/>
</dbReference>